<dbReference type="InterPro" id="IPR004864">
    <property type="entry name" value="LEA_2"/>
</dbReference>
<proteinExistence type="predicted"/>
<dbReference type="EMBL" id="FOUA01000001">
    <property type="protein sequence ID" value="SFL72188.1"/>
    <property type="molecule type" value="Genomic_DNA"/>
</dbReference>
<dbReference type="EMBL" id="FOGN01000001">
    <property type="protein sequence ID" value="SER49551.1"/>
    <property type="molecule type" value="Genomic_DNA"/>
</dbReference>
<dbReference type="InterPro" id="IPR013990">
    <property type="entry name" value="WHy-dom"/>
</dbReference>
<feature type="domain" description="Water stress and hypersensitive response" evidence="1">
    <location>
        <begin position="34"/>
        <end position="150"/>
    </location>
</feature>
<accession>A0A031MGS2</accession>
<dbReference type="Proteomes" id="UP000186904">
    <property type="component" value="Unassembled WGS sequence"/>
</dbReference>
<protein>
    <submittedName>
        <fullName evidence="2">LEA14-like dessication related protein</fullName>
    </submittedName>
</protein>
<dbReference type="SMART" id="SM00769">
    <property type="entry name" value="WHy"/>
    <property type="match status" value="1"/>
</dbReference>
<sequence length="158" mass="18281">MIRSYGLMLTVLLTGLFSLNGCAVFDRSYTEPEVHLANVEMLKSNLWEQSFRLRLRVDNPNDRNLPVRGMHYQVYLNNMRLATGVTDRAFDVPAYGTEYFDVTVRSNIWRHLSDLLKLVEHQKPIDYRIEGHISTGLFLSPKLTLREEGTINPSDMSF</sequence>
<evidence type="ECO:0000313" key="2">
    <source>
        <dbReference type="EMBL" id="SER49551.1"/>
    </source>
</evidence>
<reference evidence="4 5" key="1">
    <citation type="submission" date="2016-10" db="EMBL/GenBank/DDBJ databases">
        <authorList>
            <person name="de Groot N.N."/>
        </authorList>
    </citation>
    <scope>NUCLEOTIDE SEQUENCE [LARGE SCALE GENOMIC DNA]</scope>
    <source>
        <strain evidence="3 4">CGMCC 1.9095</strain>
        <strain evidence="2 5">DSM 22558</strain>
    </source>
</reference>
<dbReference type="STRING" id="653930.SAMN05216589_0727"/>
<evidence type="ECO:0000313" key="4">
    <source>
        <dbReference type="Proteomes" id="UP000186599"/>
    </source>
</evidence>
<organism evidence="2 5">
    <name type="scientific">Halopseudomonas bauzanensis</name>
    <dbReference type="NCBI Taxonomy" id="653930"/>
    <lineage>
        <taxon>Bacteria</taxon>
        <taxon>Pseudomonadati</taxon>
        <taxon>Pseudomonadota</taxon>
        <taxon>Gammaproteobacteria</taxon>
        <taxon>Pseudomonadales</taxon>
        <taxon>Pseudomonadaceae</taxon>
        <taxon>Halopseudomonas</taxon>
    </lineage>
</organism>
<dbReference type="Gene3D" id="2.60.40.1820">
    <property type="match status" value="1"/>
</dbReference>
<keyword evidence="4" id="KW-1185">Reference proteome</keyword>
<gene>
    <name evidence="3" type="ORF">SAMN04487855_0898</name>
    <name evidence="2" type="ORF">SAMN05216589_0727</name>
</gene>
<evidence type="ECO:0000313" key="5">
    <source>
        <dbReference type="Proteomes" id="UP000186904"/>
    </source>
</evidence>
<dbReference type="GO" id="GO:0009269">
    <property type="term" value="P:response to desiccation"/>
    <property type="evidence" value="ECO:0007669"/>
    <property type="project" value="InterPro"/>
</dbReference>
<dbReference type="AlphaFoldDB" id="A0A031MGS2"/>
<evidence type="ECO:0000313" key="3">
    <source>
        <dbReference type="EMBL" id="SFL72188.1"/>
    </source>
</evidence>
<evidence type="ECO:0000259" key="1">
    <source>
        <dbReference type="SMART" id="SM00769"/>
    </source>
</evidence>
<dbReference type="Proteomes" id="UP000186599">
    <property type="component" value="Unassembled WGS sequence"/>
</dbReference>
<dbReference type="Pfam" id="PF03168">
    <property type="entry name" value="LEA_2"/>
    <property type="match status" value="1"/>
</dbReference>
<dbReference type="SUPFAM" id="SSF117070">
    <property type="entry name" value="LEA14-like"/>
    <property type="match status" value="1"/>
</dbReference>
<name>A0A031MGS2_9GAMM</name>
<dbReference type="RefSeq" id="WP_036988504.1">
    <property type="nucleotide sequence ID" value="NZ_FOGN01000001.1"/>
</dbReference>